<dbReference type="PANTHER" id="PTHR42718">
    <property type="entry name" value="MAJOR FACILITATOR SUPERFAMILY MULTIDRUG TRANSPORTER MFSC"/>
    <property type="match status" value="1"/>
</dbReference>
<evidence type="ECO:0000256" key="5">
    <source>
        <dbReference type="ARBA" id="ARBA00022692"/>
    </source>
</evidence>
<feature type="transmembrane region" description="Helical" evidence="9">
    <location>
        <begin position="255"/>
        <end position="275"/>
    </location>
</feature>
<reference evidence="11" key="1">
    <citation type="journal article" date="2014" name="Int. J. Syst. Evol. Microbiol.">
        <title>Complete genome sequence of Corynebacterium casei LMG S-19264T (=DSM 44701T), isolated from a smear-ripened cheese.</title>
        <authorList>
            <consortium name="US DOE Joint Genome Institute (JGI-PGF)"/>
            <person name="Walter F."/>
            <person name="Albersmeier A."/>
            <person name="Kalinowski J."/>
            <person name="Ruckert C."/>
        </authorList>
    </citation>
    <scope>NUCLEOTIDE SEQUENCE</scope>
    <source>
        <strain evidence="11">JCM 19831</strain>
    </source>
</reference>
<dbReference type="Pfam" id="PF07690">
    <property type="entry name" value="MFS_1"/>
    <property type="match status" value="1"/>
</dbReference>
<evidence type="ECO:0000256" key="3">
    <source>
        <dbReference type="ARBA" id="ARBA00022448"/>
    </source>
</evidence>
<evidence type="ECO:0000256" key="9">
    <source>
        <dbReference type="SAM" id="Phobius"/>
    </source>
</evidence>
<dbReference type="Proteomes" id="UP000642070">
    <property type="component" value="Unassembled WGS sequence"/>
</dbReference>
<comment type="caution">
    <text evidence="11">The sequence shown here is derived from an EMBL/GenBank/DDBJ whole genome shotgun (WGS) entry which is preliminary data.</text>
</comment>
<evidence type="ECO:0000313" key="12">
    <source>
        <dbReference type="Proteomes" id="UP000642070"/>
    </source>
</evidence>
<dbReference type="SUPFAM" id="SSF103473">
    <property type="entry name" value="MFS general substrate transporter"/>
    <property type="match status" value="1"/>
</dbReference>
<organism evidence="11 12">
    <name type="scientific">Dactylosporangium sucinum</name>
    <dbReference type="NCBI Taxonomy" id="1424081"/>
    <lineage>
        <taxon>Bacteria</taxon>
        <taxon>Bacillati</taxon>
        <taxon>Actinomycetota</taxon>
        <taxon>Actinomycetes</taxon>
        <taxon>Micromonosporales</taxon>
        <taxon>Micromonosporaceae</taxon>
        <taxon>Dactylosporangium</taxon>
    </lineage>
</organism>
<feature type="transmembrane region" description="Helical" evidence="9">
    <location>
        <begin position="136"/>
        <end position="156"/>
    </location>
</feature>
<comment type="subcellular location">
    <subcellularLocation>
        <location evidence="1">Cell membrane</location>
        <topology evidence="1">Multi-pass membrane protein</topology>
    </subcellularLocation>
</comment>
<feature type="transmembrane region" description="Helical" evidence="9">
    <location>
        <begin position="345"/>
        <end position="370"/>
    </location>
</feature>
<dbReference type="RefSeq" id="WP_229835265.1">
    <property type="nucleotide sequence ID" value="NZ_BMPI01000014.1"/>
</dbReference>
<feature type="region of interest" description="Disordered" evidence="8">
    <location>
        <begin position="465"/>
        <end position="486"/>
    </location>
</feature>
<gene>
    <name evidence="11" type="ORF">GCM10007977_034130</name>
</gene>
<dbReference type="GO" id="GO:0022857">
    <property type="term" value="F:transmembrane transporter activity"/>
    <property type="evidence" value="ECO:0007669"/>
    <property type="project" value="InterPro"/>
</dbReference>
<dbReference type="AlphaFoldDB" id="A0A917WUK2"/>
<feature type="transmembrane region" description="Helical" evidence="9">
    <location>
        <begin position="194"/>
        <end position="211"/>
    </location>
</feature>
<dbReference type="GO" id="GO:0005886">
    <property type="term" value="C:plasma membrane"/>
    <property type="evidence" value="ECO:0007669"/>
    <property type="project" value="UniProtKB-SubCell"/>
</dbReference>
<dbReference type="Gene3D" id="1.20.1250.20">
    <property type="entry name" value="MFS general substrate transporter like domains"/>
    <property type="match status" value="1"/>
</dbReference>
<comment type="similarity">
    <text evidence="2">Belongs to the major facilitator superfamily. EmrB family.</text>
</comment>
<feature type="transmembrane region" description="Helical" evidence="9">
    <location>
        <begin position="162"/>
        <end position="182"/>
    </location>
</feature>
<reference evidence="11" key="2">
    <citation type="submission" date="2020-09" db="EMBL/GenBank/DDBJ databases">
        <authorList>
            <person name="Sun Q."/>
            <person name="Ohkuma M."/>
        </authorList>
    </citation>
    <scope>NUCLEOTIDE SEQUENCE</scope>
    <source>
        <strain evidence="11">JCM 19831</strain>
    </source>
</reference>
<dbReference type="InterPro" id="IPR004638">
    <property type="entry name" value="EmrB-like"/>
</dbReference>
<keyword evidence="3" id="KW-0813">Transport</keyword>
<evidence type="ECO:0000256" key="2">
    <source>
        <dbReference type="ARBA" id="ARBA00008537"/>
    </source>
</evidence>
<evidence type="ECO:0000256" key="8">
    <source>
        <dbReference type="SAM" id="MobiDB-lite"/>
    </source>
</evidence>
<keyword evidence="7 9" id="KW-0472">Membrane</keyword>
<dbReference type="EMBL" id="BMPI01000014">
    <property type="protein sequence ID" value="GGM30032.1"/>
    <property type="molecule type" value="Genomic_DNA"/>
</dbReference>
<dbReference type="PANTHER" id="PTHR42718:SF9">
    <property type="entry name" value="MAJOR FACILITATOR SUPERFAMILY MULTIDRUG TRANSPORTER MFSC"/>
    <property type="match status" value="1"/>
</dbReference>
<dbReference type="InterPro" id="IPR036259">
    <property type="entry name" value="MFS_trans_sf"/>
</dbReference>
<feature type="domain" description="Major facilitator superfamily (MFS) profile" evidence="10">
    <location>
        <begin position="8"/>
        <end position="459"/>
    </location>
</feature>
<sequence length="486" mass="48726">MDPAARRLGGFLALGGLLVVVDTTVVVVTVPRLVREFDASLTTVQWATAGYALALVAVLPIAAWASARFGTRATYLTALAAFTGASLLTGLAWNVGALIAFRVLQGLGGGLLNPVGTAIALSAVPPHRRGAMMSMLGLPVLVGPLAGPLLAGLLVDHASWRWVFWLNVPIGVAALLLGRRLLPAPAAGRERLPLDVLGLLLLSPGVTLVVLGLSGSGLALAAVAGAALVAVFVLRSRRVAAPLLRLDVLRERATAAGAATVALFACAYFGAGLVGPLYVQVVRGDPATAAGALSLPQALATGLTLQVATRLVDRYPPRRIVGLGVAAAVSGTVLLVAVLDAHTPYPVLAAIGVLTGTGVGATIMPVMTAATRALPADRIPSAATVLNILSQTAIAAGTALVTAVLSWRTGAHAGLTVGAAAELAPGARAAQAPALAAAVRDTLVVPAVLMAAAWLASRRLPRADGVPHGPTVTSHSPAASASPGDA</sequence>
<evidence type="ECO:0000259" key="10">
    <source>
        <dbReference type="PROSITE" id="PS50850"/>
    </source>
</evidence>
<dbReference type="PROSITE" id="PS50850">
    <property type="entry name" value="MFS"/>
    <property type="match status" value="1"/>
</dbReference>
<keyword evidence="6 9" id="KW-1133">Transmembrane helix</keyword>
<feature type="transmembrane region" description="Helical" evidence="9">
    <location>
        <begin position="73"/>
        <end position="93"/>
    </location>
</feature>
<evidence type="ECO:0000256" key="6">
    <source>
        <dbReference type="ARBA" id="ARBA00022989"/>
    </source>
</evidence>
<evidence type="ECO:0000256" key="1">
    <source>
        <dbReference type="ARBA" id="ARBA00004651"/>
    </source>
</evidence>
<dbReference type="InterPro" id="IPR011701">
    <property type="entry name" value="MFS"/>
</dbReference>
<feature type="transmembrane region" description="Helical" evidence="9">
    <location>
        <begin position="12"/>
        <end position="34"/>
    </location>
</feature>
<accession>A0A917WUK2</accession>
<feature type="transmembrane region" description="Helical" evidence="9">
    <location>
        <begin position="46"/>
        <end position="66"/>
    </location>
</feature>
<evidence type="ECO:0000256" key="7">
    <source>
        <dbReference type="ARBA" id="ARBA00023136"/>
    </source>
</evidence>
<keyword evidence="5 9" id="KW-0812">Transmembrane</keyword>
<keyword evidence="4" id="KW-1003">Cell membrane</keyword>
<dbReference type="Gene3D" id="1.20.1720.10">
    <property type="entry name" value="Multidrug resistance protein D"/>
    <property type="match status" value="1"/>
</dbReference>
<keyword evidence="12" id="KW-1185">Reference proteome</keyword>
<dbReference type="InterPro" id="IPR020846">
    <property type="entry name" value="MFS_dom"/>
</dbReference>
<evidence type="ECO:0000313" key="11">
    <source>
        <dbReference type="EMBL" id="GGM30032.1"/>
    </source>
</evidence>
<protein>
    <submittedName>
        <fullName evidence="11">MFS transporter</fullName>
    </submittedName>
</protein>
<name>A0A917WUK2_9ACTN</name>
<proteinExistence type="inferred from homology"/>
<feature type="transmembrane region" description="Helical" evidence="9">
    <location>
        <begin position="382"/>
        <end position="407"/>
    </location>
</feature>
<dbReference type="NCBIfam" id="TIGR00711">
    <property type="entry name" value="efflux_EmrB"/>
    <property type="match status" value="1"/>
</dbReference>
<feature type="transmembrane region" description="Helical" evidence="9">
    <location>
        <begin position="320"/>
        <end position="339"/>
    </location>
</feature>
<evidence type="ECO:0000256" key="4">
    <source>
        <dbReference type="ARBA" id="ARBA00022475"/>
    </source>
</evidence>